<keyword evidence="4" id="KW-1185">Reference proteome</keyword>
<proteinExistence type="inferred from homology"/>
<evidence type="ECO:0000313" key="4">
    <source>
        <dbReference type="Proteomes" id="UP001314170"/>
    </source>
</evidence>
<comment type="caution">
    <text evidence="3">The sequence shown here is derived from an EMBL/GenBank/DDBJ whole genome shotgun (WGS) entry which is preliminary data.</text>
</comment>
<dbReference type="Gene3D" id="2.60.120.590">
    <property type="entry name" value="Alpha-ketoglutarate-dependent dioxygenase AlkB-like"/>
    <property type="match status" value="2"/>
</dbReference>
<feature type="region of interest" description="Disordered" evidence="2">
    <location>
        <begin position="1"/>
        <end position="39"/>
    </location>
</feature>
<dbReference type="GO" id="GO:0032451">
    <property type="term" value="F:demethylase activity"/>
    <property type="evidence" value="ECO:0007669"/>
    <property type="project" value="InterPro"/>
</dbReference>
<dbReference type="GO" id="GO:0006402">
    <property type="term" value="P:mRNA catabolic process"/>
    <property type="evidence" value="ECO:0007669"/>
    <property type="project" value="InterPro"/>
</dbReference>
<evidence type="ECO:0000256" key="1">
    <source>
        <dbReference type="ARBA" id="ARBA00007879"/>
    </source>
</evidence>
<gene>
    <name evidence="3" type="ORF">DCAF_LOCUS4561</name>
</gene>
<feature type="compositionally biased region" description="Polar residues" evidence="2">
    <location>
        <begin position="154"/>
        <end position="166"/>
    </location>
</feature>
<dbReference type="Proteomes" id="UP001314170">
    <property type="component" value="Unassembled WGS sequence"/>
</dbReference>
<dbReference type="InterPro" id="IPR044842">
    <property type="entry name" value="ALKBH9B/ALKBH10B-like"/>
</dbReference>
<organism evidence="3 4">
    <name type="scientific">Dovyalis caffra</name>
    <dbReference type="NCBI Taxonomy" id="77055"/>
    <lineage>
        <taxon>Eukaryota</taxon>
        <taxon>Viridiplantae</taxon>
        <taxon>Streptophyta</taxon>
        <taxon>Embryophyta</taxon>
        <taxon>Tracheophyta</taxon>
        <taxon>Spermatophyta</taxon>
        <taxon>Magnoliopsida</taxon>
        <taxon>eudicotyledons</taxon>
        <taxon>Gunneridae</taxon>
        <taxon>Pentapetalae</taxon>
        <taxon>rosids</taxon>
        <taxon>fabids</taxon>
        <taxon>Malpighiales</taxon>
        <taxon>Salicaceae</taxon>
        <taxon>Flacourtieae</taxon>
        <taxon>Dovyalis</taxon>
    </lineage>
</organism>
<sequence length="722" mass="78811">MAMPPGNVVRPDKMQFPTGAGGGSGGSAAGGNEIHQNHQPYPQRHQWFPVDERDGFISWLRGNLLLPMRLLIPSATTCVPLGNLQYFSVGEVVVALQQVVLRRQQQQNHHHQQRFYYDQGKVGGKDFKRSSSAGFNRGHRGGGGGEAVKEGVNSNVENHSFNGNSSEDAKSEKFEEVKSGGDVGKSDDKKADATVKPNTDNHLNSLGNSQGTFSGNSEAAAVNDQSSLKDLVVLPESDSHPSSNQSEKQNLAITPKTFVAEEMIDGQTVNVVDGLKLYEKLLDGLEVSKLVSLVNELRAAGRRGQFQGKDLPALFCIGLRLRLAKLSVMFEMHLQKMKMQMGPPKACHILHRRVEPIPALLQDIIGRLVGMQVMTMKPDSCIIDIYNEGDHSQPHMWPPWFGKPVSVLFLTECEMTLGRVIETMHHGDYRGSLKLSLAPGIQDVKQLAVVKQLYDEMRFSNAFPSLEWKFFMNTFMRMNCKFGLIFLEVMFLAAKNRSLLLMQGKSSDVAKHAIPMIRKQRMLVTFTKSQPKKFTSTDGSPLASHTVAPSSHWGPPPSRSPNHLRHPVPKHYAVIPTTGVLPVPSIRPQIPPPNGVQPLFMTAPVAAPMPFPAPVPIPPVSTGWPTASPRHPSARLPVPIPGTGVFLPPPGSGNASSPLQLSMAAAEMNFPTETASPPEKENGPGKSSHDTSASSKEKSAETTQRQDCNGVVDGRAVTKEEQ</sequence>
<dbReference type="AlphaFoldDB" id="A0AAV1R1G8"/>
<comment type="similarity">
    <text evidence="1">Belongs to the alkB family.</text>
</comment>
<dbReference type="PANTHER" id="PTHR31447">
    <property type="entry name" value="HYDROXYPROLINE-RICH GLYCOPROTEIN FAMILY PROTEIN-RELATED"/>
    <property type="match status" value="1"/>
</dbReference>
<feature type="compositionally biased region" description="Polar residues" evidence="2">
    <location>
        <begin position="196"/>
        <end position="217"/>
    </location>
</feature>
<feature type="compositionally biased region" description="Basic and acidic residues" evidence="2">
    <location>
        <begin position="678"/>
        <end position="700"/>
    </location>
</feature>
<accession>A0AAV1R1G8</accession>
<feature type="compositionally biased region" description="Gly residues" evidence="2">
    <location>
        <begin position="19"/>
        <end position="29"/>
    </location>
</feature>
<dbReference type="EMBL" id="CAWUPB010000851">
    <property type="protein sequence ID" value="CAK7326855.1"/>
    <property type="molecule type" value="Genomic_DNA"/>
</dbReference>
<dbReference type="SUPFAM" id="SSF51197">
    <property type="entry name" value="Clavaminate synthase-like"/>
    <property type="match status" value="1"/>
</dbReference>
<dbReference type="PANTHER" id="PTHR31447:SF0">
    <property type="entry name" value="HYDROXYPROLINE-RICH GLYCOPROTEIN FAMILY PROTEIN"/>
    <property type="match status" value="1"/>
</dbReference>
<evidence type="ECO:0000313" key="3">
    <source>
        <dbReference type="EMBL" id="CAK7326855.1"/>
    </source>
</evidence>
<feature type="compositionally biased region" description="Basic and acidic residues" evidence="2">
    <location>
        <begin position="167"/>
        <end position="193"/>
    </location>
</feature>
<dbReference type="GO" id="GO:0003729">
    <property type="term" value="F:mRNA binding"/>
    <property type="evidence" value="ECO:0007669"/>
    <property type="project" value="InterPro"/>
</dbReference>
<evidence type="ECO:0008006" key="5">
    <source>
        <dbReference type="Google" id="ProtNLM"/>
    </source>
</evidence>
<protein>
    <recommendedName>
        <fullName evidence="5">Hydroxyproline-rich glycoprotein family protein</fullName>
    </recommendedName>
</protein>
<name>A0AAV1R1G8_9ROSI</name>
<reference evidence="3 4" key="1">
    <citation type="submission" date="2024-01" db="EMBL/GenBank/DDBJ databases">
        <authorList>
            <person name="Waweru B."/>
        </authorList>
    </citation>
    <scope>NUCLEOTIDE SEQUENCE [LARGE SCALE GENOMIC DNA]</scope>
</reference>
<feature type="region of interest" description="Disordered" evidence="2">
    <location>
        <begin position="106"/>
        <end position="217"/>
    </location>
</feature>
<feature type="region of interest" description="Disordered" evidence="2">
    <location>
        <begin position="530"/>
        <end position="567"/>
    </location>
</feature>
<dbReference type="InterPro" id="IPR037151">
    <property type="entry name" value="AlkB-like_sf"/>
</dbReference>
<feature type="region of interest" description="Disordered" evidence="2">
    <location>
        <begin position="670"/>
        <end position="722"/>
    </location>
</feature>
<evidence type="ECO:0000256" key="2">
    <source>
        <dbReference type="SAM" id="MobiDB-lite"/>
    </source>
</evidence>
<feature type="compositionally biased region" description="Polar residues" evidence="2">
    <location>
        <begin position="530"/>
        <end position="539"/>
    </location>
</feature>